<dbReference type="RefSeq" id="WP_301132225.1">
    <property type="nucleotide sequence ID" value="NZ_BAAAUQ010000002.1"/>
</dbReference>
<dbReference type="Gene3D" id="3.40.50.620">
    <property type="entry name" value="HUPs"/>
    <property type="match status" value="2"/>
</dbReference>
<dbReference type="InterPro" id="IPR006016">
    <property type="entry name" value="UspA"/>
</dbReference>
<comment type="similarity">
    <text evidence="1">Belongs to the universal stress protein A family.</text>
</comment>
<evidence type="ECO:0000313" key="3">
    <source>
        <dbReference type="EMBL" id="MDN4463220.1"/>
    </source>
</evidence>
<feature type="domain" description="UspA" evidence="2">
    <location>
        <begin position="154"/>
        <end position="283"/>
    </location>
</feature>
<dbReference type="SUPFAM" id="SSF52402">
    <property type="entry name" value="Adenine nucleotide alpha hydrolases-like"/>
    <property type="match status" value="2"/>
</dbReference>
<evidence type="ECO:0000256" key="1">
    <source>
        <dbReference type="ARBA" id="ARBA00008791"/>
    </source>
</evidence>
<sequence length="289" mass="30104">MTDSSALPTDAAAPSSPLIVVGVRPDGSDSHPALTWAAERARATGADLKLVSVVDPKAHAPESRDAHAIAPLESLAQPLRDEGLAVTVEVADGAHVDRALPDAATDAALLVIGTDHVPGTRRERGHLSRHLVSHAHCSVAVVPDLDEAQRREGVVVGVDGSDVSHRALAFAADEAARLHEALTIVSTWMPVPVSLDVNMTYDPMPYDLQAPTEAFAQTAVDEARTRHPDLDVRTLVAEGDAAIAITDASTSARLTVVGTHGRGGLARLLLGSTSTAVLENATAVTFAVR</sequence>
<accession>A0ABT8FPV0</accession>
<dbReference type="InterPro" id="IPR006015">
    <property type="entry name" value="Universal_stress_UspA"/>
</dbReference>
<proteinExistence type="inferred from homology"/>
<comment type="caution">
    <text evidence="3">The sequence shown here is derived from an EMBL/GenBank/DDBJ whole genome shotgun (WGS) entry which is preliminary data.</text>
</comment>
<gene>
    <name evidence="3" type="ORF">KZC48_02210</name>
</gene>
<organism evidence="3 4">
    <name type="scientific">Microbacterium aurantiacum</name>
    <dbReference type="NCBI Taxonomy" id="162393"/>
    <lineage>
        <taxon>Bacteria</taxon>
        <taxon>Bacillati</taxon>
        <taxon>Actinomycetota</taxon>
        <taxon>Actinomycetes</taxon>
        <taxon>Micrococcales</taxon>
        <taxon>Microbacteriaceae</taxon>
        <taxon>Microbacterium</taxon>
    </lineage>
</organism>
<dbReference type="PANTHER" id="PTHR46268:SF15">
    <property type="entry name" value="UNIVERSAL STRESS PROTEIN HP_0031"/>
    <property type="match status" value="1"/>
</dbReference>
<dbReference type="CDD" id="cd00293">
    <property type="entry name" value="USP-like"/>
    <property type="match status" value="1"/>
</dbReference>
<evidence type="ECO:0000313" key="4">
    <source>
        <dbReference type="Proteomes" id="UP001172731"/>
    </source>
</evidence>
<keyword evidence="4" id="KW-1185">Reference proteome</keyword>
<dbReference type="InterPro" id="IPR014729">
    <property type="entry name" value="Rossmann-like_a/b/a_fold"/>
</dbReference>
<dbReference type="Proteomes" id="UP001172731">
    <property type="component" value="Unassembled WGS sequence"/>
</dbReference>
<dbReference type="Pfam" id="PF00582">
    <property type="entry name" value="Usp"/>
    <property type="match status" value="2"/>
</dbReference>
<reference evidence="3" key="1">
    <citation type="submission" date="2021-06" db="EMBL/GenBank/DDBJ databases">
        <title>Genome-based taxonomic framework of Microbacterium strains isolated from marine environment, the description of four new species and reclassification of four preexisting species.</title>
        <authorList>
            <person name="Lee S.D."/>
            <person name="Kim S.-M."/>
            <person name="Byeon Y.-S."/>
            <person name="Yang H.L."/>
            <person name="Kim I.S."/>
        </authorList>
    </citation>
    <scope>NUCLEOTIDE SEQUENCE</scope>
    <source>
        <strain evidence="3">KACC 20510</strain>
    </source>
</reference>
<feature type="domain" description="UspA" evidence="2">
    <location>
        <begin position="19"/>
        <end position="143"/>
    </location>
</feature>
<dbReference type="PRINTS" id="PR01438">
    <property type="entry name" value="UNVRSLSTRESS"/>
</dbReference>
<dbReference type="PANTHER" id="PTHR46268">
    <property type="entry name" value="STRESS RESPONSE PROTEIN NHAX"/>
    <property type="match status" value="1"/>
</dbReference>
<dbReference type="EMBL" id="JAHWXI010000001">
    <property type="protein sequence ID" value="MDN4463220.1"/>
    <property type="molecule type" value="Genomic_DNA"/>
</dbReference>
<protein>
    <submittedName>
        <fullName evidence="3">Universal stress protein</fullName>
    </submittedName>
</protein>
<name>A0ABT8FPV0_9MICO</name>
<evidence type="ECO:0000259" key="2">
    <source>
        <dbReference type="Pfam" id="PF00582"/>
    </source>
</evidence>